<dbReference type="PANTHER" id="PTHR35337:SF1">
    <property type="entry name" value="SLR1478 PROTEIN"/>
    <property type="match status" value="1"/>
</dbReference>
<dbReference type="Proteomes" id="UP000038802">
    <property type="component" value="Unassembled WGS sequence"/>
</dbReference>
<dbReference type="EMBL" id="CFOE01000503">
    <property type="protein sequence ID" value="CFE42291.1"/>
    <property type="molecule type" value="Genomic_DNA"/>
</dbReference>
<organism evidence="4 6">
    <name type="scientific">Mycobacterium tuberculosis</name>
    <dbReference type="NCBI Taxonomy" id="1773"/>
    <lineage>
        <taxon>Bacteria</taxon>
        <taxon>Bacillati</taxon>
        <taxon>Actinomycetota</taxon>
        <taxon>Actinomycetes</taxon>
        <taxon>Mycobacteriales</taxon>
        <taxon>Mycobacteriaceae</taxon>
        <taxon>Mycobacterium</taxon>
        <taxon>Mycobacterium tuberculosis complex</taxon>
    </lineage>
</organism>
<dbReference type="EMBL" id="CSAE01000757">
    <property type="protein sequence ID" value="COW87571.1"/>
    <property type="molecule type" value="Genomic_DNA"/>
</dbReference>
<feature type="transmembrane region" description="Helical" evidence="1">
    <location>
        <begin position="351"/>
        <end position="371"/>
    </location>
</feature>
<dbReference type="Pfam" id="PF01944">
    <property type="entry name" value="SpoIIM"/>
    <property type="match status" value="1"/>
</dbReference>
<protein>
    <submittedName>
        <fullName evidence="4">Transmembrane protein</fullName>
    </submittedName>
</protein>
<proteinExistence type="predicted"/>
<sequence length="395" mass="42272">MNIMVISMTALTARTGNWAICTSSTTASPVTTSDIPTNATGFGAVLCCTRHWPPLTLGGLGRLRRVDVDAFLLTNRGTWDRLDHLIKKRHSLSGAEIDELVELYQRVSTHLSMLRSASSDQLMTGRLSSLVARARSAVTGAHAPLTRTFIRFWTVSFPVVAYRTWRWWLATAVAFFAVVVLIGFWVAGSHEVQSAIGTPTEIDELVSHDVQSYYSEHPAASFALQVWVNNSWVATTCIAMSVVLGLPIPLVLFDNAANVGLIAGLMFQAGKGDFLLGLLLPHGLLELTAVFLAAAIGMRLGWSVISAGNRPRGQVLAEQGRGVVSVAVGLVGVFLVAGLIEAVVTPSPLPTFVRIAVGIIAEAVFLSYIGYFGRRAAQAGETGDMEDAPDVVPTG</sequence>
<evidence type="ECO:0000313" key="6">
    <source>
        <dbReference type="Proteomes" id="UP000038802"/>
    </source>
</evidence>
<dbReference type="AlphaFoldDB" id="A0A0T9YEU5"/>
<reference evidence="4" key="2">
    <citation type="submission" date="2015-03" db="EMBL/GenBank/DDBJ databases">
        <authorList>
            <person name="Murphy D."/>
        </authorList>
    </citation>
    <scope>NUCLEOTIDE SEQUENCE [LARGE SCALE GENOMIC DNA]</scope>
    <source>
        <strain evidence="4">K00500041</strain>
    </source>
</reference>
<evidence type="ECO:0000256" key="1">
    <source>
        <dbReference type="SAM" id="Phobius"/>
    </source>
</evidence>
<keyword evidence="1" id="KW-0472">Membrane</keyword>
<accession>A0A0T9YEU5</accession>
<gene>
    <name evidence="3" type="ORF">ERS007657_01275</name>
    <name evidence="2" type="ORF">ERS007681_03150</name>
    <name evidence="4" type="ORF">ERS007703_04376</name>
    <name evidence="5" type="ORF">ERS007720_03815</name>
</gene>
<dbReference type="STRING" id="115862.BBG46_19180"/>
<evidence type="ECO:0000313" key="7">
    <source>
        <dbReference type="Proteomes" id="UP000044938"/>
    </source>
</evidence>
<reference evidence="6 7" key="1">
    <citation type="submission" date="2015-03" db="EMBL/GenBank/DDBJ databases">
        <authorList>
            <consortium name="Pathogen Informatics"/>
        </authorList>
    </citation>
    <scope>NUCLEOTIDE SEQUENCE [LARGE SCALE GENOMIC DNA]</scope>
    <source>
        <strain evidence="3 8">C09601061</strain>
        <strain evidence="2 9">G09901357</strain>
        <strain evidence="6">K00500041</strain>
        <strain evidence="5 7">M09401471</strain>
    </source>
</reference>
<dbReference type="EMBL" id="CGCX01000373">
    <property type="protein sequence ID" value="CFR74391.1"/>
    <property type="molecule type" value="Genomic_DNA"/>
</dbReference>
<dbReference type="PANTHER" id="PTHR35337">
    <property type="entry name" value="SLR1478 PROTEIN"/>
    <property type="match status" value="1"/>
</dbReference>
<keyword evidence="1" id="KW-1133">Transmembrane helix</keyword>
<evidence type="ECO:0000313" key="2">
    <source>
        <dbReference type="EMBL" id="CFE42291.1"/>
    </source>
</evidence>
<dbReference type="Proteomes" id="UP000044938">
    <property type="component" value="Unassembled WGS sequence"/>
</dbReference>
<evidence type="ECO:0000313" key="5">
    <source>
        <dbReference type="EMBL" id="COX05247.1"/>
    </source>
</evidence>
<feature type="transmembrane region" description="Helical" evidence="1">
    <location>
        <begin position="232"/>
        <end position="253"/>
    </location>
</feature>
<evidence type="ECO:0000313" key="3">
    <source>
        <dbReference type="EMBL" id="CFR74391.1"/>
    </source>
</evidence>
<dbReference type="Proteomes" id="UP000048289">
    <property type="component" value="Unassembled WGS sequence"/>
</dbReference>
<keyword evidence="1 4" id="KW-0812">Transmembrane</keyword>
<evidence type="ECO:0000313" key="4">
    <source>
        <dbReference type="EMBL" id="COW87571.1"/>
    </source>
</evidence>
<dbReference type="InterPro" id="IPR002798">
    <property type="entry name" value="SpoIIM-like"/>
</dbReference>
<feature type="transmembrane region" description="Helical" evidence="1">
    <location>
        <begin position="167"/>
        <end position="187"/>
    </location>
</feature>
<feature type="transmembrane region" description="Helical" evidence="1">
    <location>
        <begin position="322"/>
        <end position="344"/>
    </location>
</feature>
<dbReference type="Proteomes" id="UP000046680">
    <property type="component" value="Unassembled WGS sequence"/>
</dbReference>
<dbReference type="EMBL" id="CSAJ01000677">
    <property type="protein sequence ID" value="COX05247.1"/>
    <property type="molecule type" value="Genomic_DNA"/>
</dbReference>
<name>A0A0T9YEU5_MYCTX</name>
<feature type="transmembrane region" description="Helical" evidence="1">
    <location>
        <begin position="274"/>
        <end position="302"/>
    </location>
</feature>
<evidence type="ECO:0000313" key="9">
    <source>
        <dbReference type="Proteomes" id="UP000048289"/>
    </source>
</evidence>
<evidence type="ECO:0000313" key="8">
    <source>
        <dbReference type="Proteomes" id="UP000046680"/>
    </source>
</evidence>